<evidence type="ECO:0000313" key="3">
    <source>
        <dbReference type="Proteomes" id="UP000054549"/>
    </source>
</evidence>
<accession>A0A0C2SLE4</accession>
<dbReference type="EMBL" id="KN818650">
    <property type="protein sequence ID" value="KIL54724.1"/>
    <property type="molecule type" value="Genomic_DNA"/>
</dbReference>
<organism evidence="2 3">
    <name type="scientific">Amanita muscaria (strain Koide BX008)</name>
    <dbReference type="NCBI Taxonomy" id="946122"/>
    <lineage>
        <taxon>Eukaryota</taxon>
        <taxon>Fungi</taxon>
        <taxon>Dikarya</taxon>
        <taxon>Basidiomycota</taxon>
        <taxon>Agaricomycotina</taxon>
        <taxon>Agaricomycetes</taxon>
        <taxon>Agaricomycetidae</taxon>
        <taxon>Agaricales</taxon>
        <taxon>Pluteineae</taxon>
        <taxon>Amanitaceae</taxon>
        <taxon>Amanita</taxon>
    </lineage>
</organism>
<keyword evidence="1" id="KW-0732">Signal</keyword>
<name>A0A0C2SLE4_AMAMK</name>
<evidence type="ECO:0008006" key="4">
    <source>
        <dbReference type="Google" id="ProtNLM"/>
    </source>
</evidence>
<dbReference type="InParanoid" id="A0A0C2SLE4"/>
<keyword evidence="3" id="KW-1185">Reference proteome</keyword>
<dbReference type="Proteomes" id="UP000054549">
    <property type="component" value="Unassembled WGS sequence"/>
</dbReference>
<gene>
    <name evidence="2" type="ORF">M378DRAFT_734234</name>
</gene>
<dbReference type="HOGENOM" id="CLU_2426560_0_0_1"/>
<protein>
    <recommendedName>
        <fullName evidence="4">Secreted protein</fullName>
    </recommendedName>
</protein>
<feature type="signal peptide" evidence="1">
    <location>
        <begin position="1"/>
        <end position="24"/>
    </location>
</feature>
<dbReference type="AlphaFoldDB" id="A0A0C2SLE4"/>
<feature type="chain" id="PRO_5002155679" description="Secreted protein" evidence="1">
    <location>
        <begin position="25"/>
        <end position="91"/>
    </location>
</feature>
<evidence type="ECO:0000256" key="1">
    <source>
        <dbReference type="SAM" id="SignalP"/>
    </source>
</evidence>
<evidence type="ECO:0000313" key="2">
    <source>
        <dbReference type="EMBL" id="KIL54724.1"/>
    </source>
</evidence>
<sequence>MRHPQTVRCLLLTAFILSFGVTLRRQTSDNGSIPLSAFPVRANKDVRLLSPRLMYVSLHHQVPVLIHFLDFNRHAVIQPWTVALHTASRAR</sequence>
<reference evidence="2 3" key="1">
    <citation type="submission" date="2014-04" db="EMBL/GenBank/DDBJ databases">
        <title>Evolutionary Origins and Diversification of the Mycorrhizal Mutualists.</title>
        <authorList>
            <consortium name="DOE Joint Genome Institute"/>
            <consortium name="Mycorrhizal Genomics Consortium"/>
            <person name="Kohler A."/>
            <person name="Kuo A."/>
            <person name="Nagy L.G."/>
            <person name="Floudas D."/>
            <person name="Copeland A."/>
            <person name="Barry K.W."/>
            <person name="Cichocki N."/>
            <person name="Veneault-Fourrey C."/>
            <person name="LaButti K."/>
            <person name="Lindquist E.A."/>
            <person name="Lipzen A."/>
            <person name="Lundell T."/>
            <person name="Morin E."/>
            <person name="Murat C."/>
            <person name="Riley R."/>
            <person name="Ohm R."/>
            <person name="Sun H."/>
            <person name="Tunlid A."/>
            <person name="Henrissat B."/>
            <person name="Grigoriev I.V."/>
            <person name="Hibbett D.S."/>
            <person name="Martin F."/>
        </authorList>
    </citation>
    <scope>NUCLEOTIDE SEQUENCE [LARGE SCALE GENOMIC DNA]</scope>
    <source>
        <strain evidence="2 3">Koide BX008</strain>
    </source>
</reference>
<proteinExistence type="predicted"/>